<dbReference type="Proteomes" id="UP001175211">
    <property type="component" value="Unassembled WGS sequence"/>
</dbReference>
<reference evidence="1" key="1">
    <citation type="submission" date="2023-06" db="EMBL/GenBank/DDBJ databases">
        <authorList>
            <consortium name="Lawrence Berkeley National Laboratory"/>
            <person name="Ahrendt S."/>
            <person name="Sahu N."/>
            <person name="Indic B."/>
            <person name="Wong-Bajracharya J."/>
            <person name="Merenyi Z."/>
            <person name="Ke H.-M."/>
            <person name="Monk M."/>
            <person name="Kocsube S."/>
            <person name="Drula E."/>
            <person name="Lipzen A."/>
            <person name="Balint B."/>
            <person name="Henrissat B."/>
            <person name="Andreopoulos B."/>
            <person name="Martin F.M."/>
            <person name="Harder C.B."/>
            <person name="Rigling D."/>
            <person name="Ford K.L."/>
            <person name="Foster G.D."/>
            <person name="Pangilinan J."/>
            <person name="Papanicolaou A."/>
            <person name="Barry K."/>
            <person name="LaButti K."/>
            <person name="Viragh M."/>
            <person name="Koriabine M."/>
            <person name="Yan M."/>
            <person name="Riley R."/>
            <person name="Champramary S."/>
            <person name="Plett K.L."/>
            <person name="Tsai I.J."/>
            <person name="Slot J."/>
            <person name="Sipos G."/>
            <person name="Plett J."/>
            <person name="Nagy L.G."/>
            <person name="Grigoriev I.V."/>
        </authorList>
    </citation>
    <scope>NUCLEOTIDE SEQUENCE</scope>
    <source>
        <strain evidence="1">CCBAS 213</strain>
    </source>
</reference>
<gene>
    <name evidence="1" type="ORF">EV420DRAFT_1480024</name>
</gene>
<dbReference type="EMBL" id="JAUEPS010000018">
    <property type="protein sequence ID" value="KAK0458289.1"/>
    <property type="molecule type" value="Genomic_DNA"/>
</dbReference>
<sequence>MYEMKKGVSTDIEMAANYEGSKSSSSSGVLPLSLHPNLGLQSQSEDRIDSSRFGAVLIGIDGYLYHPLHGCLSDAKLMGKYIVEDLGVSKNRIQLFLGASGGEVNLDLDALAEIGPESR</sequence>
<organism evidence="1 2">
    <name type="scientific">Armillaria tabescens</name>
    <name type="common">Ringless honey mushroom</name>
    <name type="synonym">Agaricus tabescens</name>
    <dbReference type="NCBI Taxonomy" id="1929756"/>
    <lineage>
        <taxon>Eukaryota</taxon>
        <taxon>Fungi</taxon>
        <taxon>Dikarya</taxon>
        <taxon>Basidiomycota</taxon>
        <taxon>Agaricomycotina</taxon>
        <taxon>Agaricomycetes</taxon>
        <taxon>Agaricomycetidae</taxon>
        <taxon>Agaricales</taxon>
        <taxon>Marasmiineae</taxon>
        <taxon>Physalacriaceae</taxon>
        <taxon>Desarmillaria</taxon>
    </lineage>
</organism>
<evidence type="ECO:0000313" key="2">
    <source>
        <dbReference type="Proteomes" id="UP001175211"/>
    </source>
</evidence>
<keyword evidence="2" id="KW-1185">Reference proteome</keyword>
<proteinExistence type="predicted"/>
<name>A0AA39KEF4_ARMTA</name>
<dbReference type="AlphaFoldDB" id="A0AA39KEF4"/>
<dbReference type="Gene3D" id="3.40.50.12660">
    <property type="match status" value="1"/>
</dbReference>
<evidence type="ECO:0000313" key="1">
    <source>
        <dbReference type="EMBL" id="KAK0458289.1"/>
    </source>
</evidence>
<dbReference type="RefSeq" id="XP_060330577.1">
    <property type="nucleotide sequence ID" value="XM_060469627.1"/>
</dbReference>
<comment type="caution">
    <text evidence="1">The sequence shown here is derived from an EMBL/GenBank/DDBJ whole genome shotgun (WGS) entry which is preliminary data.</text>
</comment>
<dbReference type="GeneID" id="85353175"/>
<accession>A0AA39KEF4</accession>
<protein>
    <submittedName>
        <fullName evidence="1">Uncharacterized protein</fullName>
    </submittedName>
</protein>